<dbReference type="EMBL" id="JAMOIL010000016">
    <property type="protein sequence ID" value="MCM0621315.1"/>
    <property type="molecule type" value="Genomic_DNA"/>
</dbReference>
<evidence type="ECO:0000256" key="2">
    <source>
        <dbReference type="SAM" id="Phobius"/>
    </source>
</evidence>
<feature type="transmembrane region" description="Helical" evidence="2">
    <location>
        <begin position="41"/>
        <end position="63"/>
    </location>
</feature>
<feature type="transmembrane region" description="Helical" evidence="2">
    <location>
        <begin position="75"/>
        <end position="94"/>
    </location>
</feature>
<evidence type="ECO:0000313" key="5">
    <source>
        <dbReference type="Proteomes" id="UP001139485"/>
    </source>
</evidence>
<sequence>MSTDPASAPTPPPPSGSTEPSTGSSGGYVLREPAHRLHRRAVLAWYLGEAGAAVLGAAVVLVAAWLLPDRFVPDWLPWALIALDVAAAAVVPPWRYRVHRWEVTDTAVYTQTGWWTRERRIAPLSRVQTVDLEQGLVDRLLGLAEVRVTTASAAGALRIPALDRATAERLAQDLTRAAEAIGGDGT</sequence>
<feature type="region of interest" description="Disordered" evidence="1">
    <location>
        <begin position="1"/>
        <end position="27"/>
    </location>
</feature>
<evidence type="ECO:0000313" key="4">
    <source>
        <dbReference type="EMBL" id="MCM0621315.1"/>
    </source>
</evidence>
<comment type="caution">
    <text evidence="4">The sequence shown here is derived from an EMBL/GenBank/DDBJ whole genome shotgun (WGS) entry which is preliminary data.</text>
</comment>
<proteinExistence type="predicted"/>
<keyword evidence="2" id="KW-0812">Transmembrane</keyword>
<keyword evidence="2" id="KW-1133">Transmembrane helix</keyword>
<dbReference type="Pfam" id="PF03703">
    <property type="entry name" value="bPH_2"/>
    <property type="match status" value="1"/>
</dbReference>
<dbReference type="RefSeq" id="WP_250827763.1">
    <property type="nucleotide sequence ID" value="NZ_JAMOIL010000016.1"/>
</dbReference>
<accession>A0A9X2D8J9</accession>
<evidence type="ECO:0000256" key="1">
    <source>
        <dbReference type="SAM" id="MobiDB-lite"/>
    </source>
</evidence>
<dbReference type="Proteomes" id="UP001139485">
    <property type="component" value="Unassembled WGS sequence"/>
</dbReference>
<feature type="domain" description="YdbS-like PH" evidence="3">
    <location>
        <begin position="96"/>
        <end position="172"/>
    </location>
</feature>
<dbReference type="AlphaFoldDB" id="A0A9X2D8J9"/>
<reference evidence="4" key="1">
    <citation type="submission" date="2022-05" db="EMBL/GenBank/DDBJ databases">
        <authorList>
            <person name="Tuo L."/>
        </authorList>
    </citation>
    <scope>NUCLEOTIDE SEQUENCE</scope>
    <source>
        <strain evidence="4">BSK12Z-4</strain>
    </source>
</reference>
<dbReference type="PANTHER" id="PTHR34473:SF3">
    <property type="entry name" value="TRANSMEMBRANE PROTEIN-RELATED"/>
    <property type="match status" value="1"/>
</dbReference>
<gene>
    <name evidence="4" type="ORF">M8330_13550</name>
</gene>
<organism evidence="4 5">
    <name type="scientific">Nocardioides bruguierae</name>
    <dbReference type="NCBI Taxonomy" id="2945102"/>
    <lineage>
        <taxon>Bacteria</taxon>
        <taxon>Bacillati</taxon>
        <taxon>Actinomycetota</taxon>
        <taxon>Actinomycetes</taxon>
        <taxon>Propionibacteriales</taxon>
        <taxon>Nocardioidaceae</taxon>
        <taxon>Nocardioides</taxon>
    </lineage>
</organism>
<dbReference type="InterPro" id="IPR005182">
    <property type="entry name" value="YdbS-like_PH"/>
</dbReference>
<evidence type="ECO:0000259" key="3">
    <source>
        <dbReference type="Pfam" id="PF03703"/>
    </source>
</evidence>
<dbReference type="PANTHER" id="PTHR34473">
    <property type="entry name" value="UPF0699 TRANSMEMBRANE PROTEIN YDBS"/>
    <property type="match status" value="1"/>
</dbReference>
<keyword evidence="5" id="KW-1185">Reference proteome</keyword>
<keyword evidence="2" id="KW-0472">Membrane</keyword>
<protein>
    <submittedName>
        <fullName evidence="4">PH domain-containing protein</fullName>
    </submittedName>
</protein>
<name>A0A9X2D8J9_9ACTN</name>